<name>A0A383DGQ7_9ZZZZ</name>
<dbReference type="SUPFAM" id="SSF52833">
    <property type="entry name" value="Thioredoxin-like"/>
    <property type="match status" value="1"/>
</dbReference>
<feature type="non-terminal residue" evidence="2">
    <location>
        <position position="43"/>
    </location>
</feature>
<protein>
    <recommendedName>
        <fullName evidence="1">GST N-terminal domain-containing protein</fullName>
    </recommendedName>
</protein>
<dbReference type="AlphaFoldDB" id="A0A383DGQ7"/>
<sequence>MIVLYHFSDSFCSFKVRMVLAEKELDWKGKHIHLMRFENLRPS</sequence>
<evidence type="ECO:0000313" key="2">
    <source>
        <dbReference type="EMBL" id="SVE43500.1"/>
    </source>
</evidence>
<gene>
    <name evidence="2" type="ORF">METZ01_LOCUS496354</name>
</gene>
<reference evidence="2" key="1">
    <citation type="submission" date="2018-05" db="EMBL/GenBank/DDBJ databases">
        <authorList>
            <person name="Lanie J.A."/>
            <person name="Ng W.-L."/>
            <person name="Kazmierczak K.M."/>
            <person name="Andrzejewski T.M."/>
            <person name="Davidsen T.M."/>
            <person name="Wayne K.J."/>
            <person name="Tettelin H."/>
            <person name="Glass J.I."/>
            <person name="Rusch D."/>
            <person name="Podicherti R."/>
            <person name="Tsui H.-C.T."/>
            <person name="Winkler M.E."/>
        </authorList>
    </citation>
    <scope>NUCLEOTIDE SEQUENCE</scope>
</reference>
<accession>A0A383DGQ7</accession>
<dbReference type="PROSITE" id="PS50404">
    <property type="entry name" value="GST_NTER"/>
    <property type="match status" value="1"/>
</dbReference>
<dbReference type="CDD" id="cd00570">
    <property type="entry name" value="GST_N_family"/>
    <property type="match status" value="1"/>
</dbReference>
<dbReference type="EMBL" id="UINC01217063">
    <property type="protein sequence ID" value="SVE43500.1"/>
    <property type="molecule type" value="Genomic_DNA"/>
</dbReference>
<feature type="domain" description="GST N-terminal" evidence="1">
    <location>
        <begin position="1"/>
        <end position="43"/>
    </location>
</feature>
<organism evidence="2">
    <name type="scientific">marine metagenome</name>
    <dbReference type="NCBI Taxonomy" id="408172"/>
    <lineage>
        <taxon>unclassified sequences</taxon>
        <taxon>metagenomes</taxon>
        <taxon>ecological metagenomes</taxon>
    </lineage>
</organism>
<evidence type="ECO:0000259" key="1">
    <source>
        <dbReference type="PROSITE" id="PS50404"/>
    </source>
</evidence>
<dbReference type="Gene3D" id="3.40.30.10">
    <property type="entry name" value="Glutaredoxin"/>
    <property type="match status" value="1"/>
</dbReference>
<dbReference type="InterPro" id="IPR004045">
    <property type="entry name" value="Glutathione_S-Trfase_N"/>
</dbReference>
<proteinExistence type="predicted"/>
<dbReference type="InterPro" id="IPR036249">
    <property type="entry name" value="Thioredoxin-like_sf"/>
</dbReference>